<dbReference type="AlphaFoldDB" id="A0A518CBU3"/>
<feature type="signal peptide" evidence="1">
    <location>
        <begin position="1"/>
        <end position="23"/>
    </location>
</feature>
<accession>A0A518CBU3</accession>
<proteinExistence type="predicted"/>
<dbReference type="Proteomes" id="UP000318626">
    <property type="component" value="Chromosome"/>
</dbReference>
<dbReference type="RefSeq" id="WP_144974999.1">
    <property type="nucleotide sequence ID" value="NZ_CP036289.1"/>
</dbReference>
<reference evidence="3" key="1">
    <citation type="submission" date="2019-02" db="EMBL/GenBank/DDBJ databases">
        <title>Deep-cultivation of Planctomycetes and their phenomic and genomic characterization uncovers novel biology.</title>
        <authorList>
            <person name="Wiegand S."/>
            <person name="Jogler M."/>
            <person name="Boedeker C."/>
            <person name="Pinto D."/>
            <person name="Vollmers J."/>
            <person name="Rivas-Marin E."/>
            <person name="Kohn T."/>
            <person name="Peeters S.H."/>
            <person name="Heuer A."/>
            <person name="Rast P."/>
            <person name="Oberbeckmann S."/>
            <person name="Bunk B."/>
            <person name="Jeske O."/>
            <person name="Meyerdierks A."/>
            <person name="Storesund J.E."/>
            <person name="Kallscheuer N."/>
            <person name="Luecker S."/>
            <person name="Lage O.M."/>
            <person name="Pohl T."/>
            <person name="Merkel B.J."/>
            <person name="Hornburger P."/>
            <person name="Mueller R.-W."/>
            <person name="Bruemmer F."/>
            <person name="Labrenz M."/>
            <person name="Spormann A.M."/>
            <person name="Op den Camp H."/>
            <person name="Overmann J."/>
            <person name="Amann R."/>
            <person name="Jetten M.S.M."/>
            <person name="Mascher T."/>
            <person name="Medema M.H."/>
            <person name="Devos D.P."/>
            <person name="Kaster A.-K."/>
            <person name="Ovreas L."/>
            <person name="Rohde M."/>
            <person name="Galperin M.Y."/>
            <person name="Jogler C."/>
        </authorList>
    </citation>
    <scope>NUCLEOTIDE SEQUENCE [LARGE SCALE GENOMIC DNA]</scope>
    <source>
        <strain evidence="3">Pan97</strain>
    </source>
</reference>
<dbReference type="KEGG" id="bvo:Pan97_37480"/>
<evidence type="ECO:0000313" key="2">
    <source>
        <dbReference type="EMBL" id="QDU76693.1"/>
    </source>
</evidence>
<dbReference type="EMBL" id="CP036289">
    <property type="protein sequence ID" value="QDU76693.1"/>
    <property type="molecule type" value="Genomic_DNA"/>
</dbReference>
<name>A0A518CBU3_9BACT</name>
<keyword evidence="3" id="KW-1185">Reference proteome</keyword>
<protein>
    <submittedName>
        <fullName evidence="2">Uncharacterized protein</fullName>
    </submittedName>
</protein>
<keyword evidence="1" id="KW-0732">Signal</keyword>
<sequence precursor="true">MIPRYIPASLFFVLLALQSPVFAQEAQQYDPVLYGGISAGVATAVQAKQMGKSVVIVSSGYAFGWAFA</sequence>
<evidence type="ECO:0000256" key="1">
    <source>
        <dbReference type="SAM" id="SignalP"/>
    </source>
</evidence>
<gene>
    <name evidence="2" type="ORF">Pan97_37480</name>
</gene>
<evidence type="ECO:0000313" key="3">
    <source>
        <dbReference type="Proteomes" id="UP000318626"/>
    </source>
</evidence>
<feature type="chain" id="PRO_5021981609" evidence="1">
    <location>
        <begin position="24"/>
        <end position="68"/>
    </location>
</feature>
<organism evidence="2 3">
    <name type="scientific">Bremerella volcania</name>
    <dbReference type="NCBI Taxonomy" id="2527984"/>
    <lineage>
        <taxon>Bacteria</taxon>
        <taxon>Pseudomonadati</taxon>
        <taxon>Planctomycetota</taxon>
        <taxon>Planctomycetia</taxon>
        <taxon>Pirellulales</taxon>
        <taxon>Pirellulaceae</taxon>
        <taxon>Bremerella</taxon>
    </lineage>
</organism>